<evidence type="ECO:0000313" key="3">
    <source>
        <dbReference type="Proteomes" id="UP000289738"/>
    </source>
</evidence>
<dbReference type="STRING" id="3818.A0A445A153"/>
<protein>
    <recommendedName>
        <fullName evidence="1">At2g35280-like TPR domain-containing protein</fullName>
    </recommendedName>
</protein>
<dbReference type="InterPro" id="IPR057136">
    <property type="entry name" value="At2g35280_TPR_dom"/>
</dbReference>
<evidence type="ECO:0000313" key="2">
    <source>
        <dbReference type="EMBL" id="RYR20157.1"/>
    </source>
</evidence>
<dbReference type="EMBL" id="SDMP01000013">
    <property type="protein sequence ID" value="RYR20157.1"/>
    <property type="molecule type" value="Genomic_DNA"/>
</dbReference>
<gene>
    <name evidence="2" type="ORF">Ahy_B03g065247</name>
</gene>
<dbReference type="Pfam" id="PF23310">
    <property type="entry name" value="TPR_27"/>
    <property type="match status" value="2"/>
</dbReference>
<proteinExistence type="predicted"/>
<name>A0A445A153_ARAHY</name>
<feature type="domain" description="At2g35280-like TPR" evidence="1">
    <location>
        <begin position="238"/>
        <end position="334"/>
    </location>
</feature>
<dbReference type="AlphaFoldDB" id="A0A445A153"/>
<organism evidence="2 3">
    <name type="scientific">Arachis hypogaea</name>
    <name type="common">Peanut</name>
    <dbReference type="NCBI Taxonomy" id="3818"/>
    <lineage>
        <taxon>Eukaryota</taxon>
        <taxon>Viridiplantae</taxon>
        <taxon>Streptophyta</taxon>
        <taxon>Embryophyta</taxon>
        <taxon>Tracheophyta</taxon>
        <taxon>Spermatophyta</taxon>
        <taxon>Magnoliopsida</taxon>
        <taxon>eudicotyledons</taxon>
        <taxon>Gunneridae</taxon>
        <taxon>Pentapetalae</taxon>
        <taxon>rosids</taxon>
        <taxon>fabids</taxon>
        <taxon>Fabales</taxon>
        <taxon>Fabaceae</taxon>
        <taxon>Papilionoideae</taxon>
        <taxon>50 kb inversion clade</taxon>
        <taxon>dalbergioids sensu lato</taxon>
        <taxon>Dalbergieae</taxon>
        <taxon>Pterocarpus clade</taxon>
        <taxon>Arachis</taxon>
    </lineage>
</organism>
<evidence type="ECO:0000259" key="1">
    <source>
        <dbReference type="Pfam" id="PF23310"/>
    </source>
</evidence>
<dbReference type="PANTHER" id="PTHR33784">
    <property type="entry name" value="OS05G0482100 PROTEIN"/>
    <property type="match status" value="1"/>
</dbReference>
<sequence>MEKVNGAAKTKEGRVGGTYEKKGNAIGRTQCPLKTIPFDIWACIGFEFARCLLPIPLWAACNGISKPMRHSAEFSRSASVGMVALFWLGHYRGGIQTLTEAAELGDVGACYLSAMLLLWLDEKDEEEIHRGYEFFDVVREFGAVKRCREVFSQVFVVPWSEITPTDPVEAIACRYGSCPTRGTMTVASDLSDVSCVQCLAEYEATCKVFLDAGSSDAVYQHAMMWQIRLVSFLFYLDWLERQFLDRCVEEGNADAILRQGLTEYFWIGRRGIRMELLARASREGSIESGYLFAMLLLCEHQDEEEVQRGVEMLEFVRTSRKVERCREFFTDIFWKRWVD</sequence>
<reference evidence="2 3" key="1">
    <citation type="submission" date="2019-01" db="EMBL/GenBank/DDBJ databases">
        <title>Sequencing of cultivated peanut Arachis hypogaea provides insights into genome evolution and oil improvement.</title>
        <authorList>
            <person name="Chen X."/>
        </authorList>
    </citation>
    <scope>NUCLEOTIDE SEQUENCE [LARGE SCALE GENOMIC DNA]</scope>
    <source>
        <strain evidence="3">cv. Fuhuasheng</strain>
        <tissue evidence="2">Leaves</tissue>
    </source>
</reference>
<dbReference type="PANTHER" id="PTHR33784:SF10">
    <property type="entry name" value="F-BOX PROTEIN"/>
    <property type="match status" value="1"/>
</dbReference>
<dbReference type="InterPro" id="IPR040338">
    <property type="entry name" value="At1g67623-like"/>
</dbReference>
<comment type="caution">
    <text evidence="2">The sequence shown here is derived from an EMBL/GenBank/DDBJ whole genome shotgun (WGS) entry which is preliminary data.</text>
</comment>
<dbReference type="Proteomes" id="UP000289738">
    <property type="component" value="Chromosome B03"/>
</dbReference>
<feature type="domain" description="At2g35280-like TPR" evidence="1">
    <location>
        <begin position="81"/>
        <end position="154"/>
    </location>
</feature>
<keyword evidence="3" id="KW-1185">Reference proteome</keyword>
<accession>A0A445A153</accession>